<comment type="caution">
    <text evidence="2">The sequence shown here is derived from an EMBL/GenBank/DDBJ whole genome shotgun (WGS) entry which is preliminary data.</text>
</comment>
<feature type="non-terminal residue" evidence="2">
    <location>
        <position position="78"/>
    </location>
</feature>
<dbReference type="AlphaFoldDB" id="A0A699XPN1"/>
<name>A0A699XPN1_TANCI</name>
<feature type="region of interest" description="Disordered" evidence="1">
    <location>
        <begin position="1"/>
        <end position="20"/>
    </location>
</feature>
<sequence>TKRLHDKEQAQVDRQKAELQRRRQQEVLDSAMYYTKADWIHIMAQVEANASLSKTLLGDDVSEENFLTRMASLFKRKK</sequence>
<feature type="non-terminal residue" evidence="2">
    <location>
        <position position="1"/>
    </location>
</feature>
<accession>A0A699XPN1</accession>
<proteinExistence type="predicted"/>
<gene>
    <name evidence="2" type="ORF">Tci_933222</name>
</gene>
<protein>
    <submittedName>
        <fullName evidence="2">Uncharacterized protein</fullName>
    </submittedName>
</protein>
<evidence type="ECO:0000256" key="1">
    <source>
        <dbReference type="SAM" id="MobiDB-lite"/>
    </source>
</evidence>
<dbReference type="EMBL" id="BKCJ011888793">
    <property type="protein sequence ID" value="GFD61253.1"/>
    <property type="molecule type" value="Genomic_DNA"/>
</dbReference>
<reference evidence="2" key="1">
    <citation type="journal article" date="2019" name="Sci. Rep.">
        <title>Draft genome of Tanacetum cinerariifolium, the natural source of mosquito coil.</title>
        <authorList>
            <person name="Yamashiro T."/>
            <person name="Shiraishi A."/>
            <person name="Satake H."/>
            <person name="Nakayama K."/>
        </authorList>
    </citation>
    <scope>NUCLEOTIDE SEQUENCE</scope>
</reference>
<organism evidence="2">
    <name type="scientific">Tanacetum cinerariifolium</name>
    <name type="common">Dalmatian daisy</name>
    <name type="synonym">Chrysanthemum cinerariifolium</name>
    <dbReference type="NCBI Taxonomy" id="118510"/>
    <lineage>
        <taxon>Eukaryota</taxon>
        <taxon>Viridiplantae</taxon>
        <taxon>Streptophyta</taxon>
        <taxon>Embryophyta</taxon>
        <taxon>Tracheophyta</taxon>
        <taxon>Spermatophyta</taxon>
        <taxon>Magnoliopsida</taxon>
        <taxon>eudicotyledons</taxon>
        <taxon>Gunneridae</taxon>
        <taxon>Pentapetalae</taxon>
        <taxon>asterids</taxon>
        <taxon>campanulids</taxon>
        <taxon>Asterales</taxon>
        <taxon>Asteraceae</taxon>
        <taxon>Asteroideae</taxon>
        <taxon>Anthemideae</taxon>
        <taxon>Anthemidinae</taxon>
        <taxon>Tanacetum</taxon>
    </lineage>
</organism>
<evidence type="ECO:0000313" key="2">
    <source>
        <dbReference type="EMBL" id="GFD61253.1"/>
    </source>
</evidence>